<keyword evidence="4" id="KW-0677">Repeat</keyword>
<accession>A0A9W8GVA0</accession>
<feature type="region of interest" description="Disordered" evidence="9">
    <location>
        <begin position="108"/>
        <end position="127"/>
    </location>
</feature>
<dbReference type="PROSITE" id="PS50157">
    <property type="entry name" value="ZINC_FINGER_C2H2_2"/>
    <property type="match status" value="2"/>
</dbReference>
<organism evidence="11 12">
    <name type="scientific">Coemansia pectinata</name>
    <dbReference type="NCBI Taxonomy" id="1052879"/>
    <lineage>
        <taxon>Eukaryota</taxon>
        <taxon>Fungi</taxon>
        <taxon>Fungi incertae sedis</taxon>
        <taxon>Zoopagomycota</taxon>
        <taxon>Kickxellomycotina</taxon>
        <taxon>Kickxellomycetes</taxon>
        <taxon>Kickxellales</taxon>
        <taxon>Kickxellaceae</taxon>
        <taxon>Coemansia</taxon>
    </lineage>
</organism>
<feature type="domain" description="C2H2-type" evidence="10">
    <location>
        <begin position="203"/>
        <end position="232"/>
    </location>
</feature>
<dbReference type="PANTHER" id="PTHR14003:SF19">
    <property type="entry name" value="YY2 TRANSCRIPTION FACTOR"/>
    <property type="match status" value="1"/>
</dbReference>
<dbReference type="SUPFAM" id="SSF57667">
    <property type="entry name" value="beta-beta-alpha zinc fingers"/>
    <property type="match status" value="1"/>
</dbReference>
<evidence type="ECO:0000259" key="10">
    <source>
        <dbReference type="PROSITE" id="PS50157"/>
    </source>
</evidence>
<evidence type="ECO:0000256" key="8">
    <source>
        <dbReference type="PROSITE-ProRule" id="PRU00042"/>
    </source>
</evidence>
<dbReference type="InterPro" id="IPR036236">
    <property type="entry name" value="Znf_C2H2_sf"/>
</dbReference>
<dbReference type="GO" id="GO:0005667">
    <property type="term" value="C:transcription regulator complex"/>
    <property type="evidence" value="ECO:0007669"/>
    <property type="project" value="TreeGrafter"/>
</dbReference>
<dbReference type="GO" id="GO:0000122">
    <property type="term" value="P:negative regulation of transcription by RNA polymerase II"/>
    <property type="evidence" value="ECO:0007669"/>
    <property type="project" value="UniProtKB-ARBA"/>
</dbReference>
<keyword evidence="12" id="KW-1185">Reference proteome</keyword>
<evidence type="ECO:0000256" key="6">
    <source>
        <dbReference type="ARBA" id="ARBA00022833"/>
    </source>
</evidence>
<proteinExistence type="predicted"/>
<dbReference type="GO" id="GO:0000785">
    <property type="term" value="C:chromatin"/>
    <property type="evidence" value="ECO:0007669"/>
    <property type="project" value="TreeGrafter"/>
</dbReference>
<dbReference type="EMBL" id="JANBUH010000442">
    <property type="protein sequence ID" value="KAJ2751143.1"/>
    <property type="molecule type" value="Genomic_DNA"/>
</dbReference>
<sequence length="374" mass="38661">MSSSMPASPSTAPSSMSSCVLSTPAPASKTPLHLGLAGHIHNRAALAAPRRTVPSLSIRTADGSCVSILNDCDAADRGDGSSSGVGCTAAAADHKRCLSVPGLTPGSSPADACPFRAQSTPGAATPRQIPAMLPSLTTLVQAVGLVTSGEASPMRRSVSSGSDLTSSAGVRGHPYYRRSPSHTPSGVSAAEPGSAKASGKRKYKCAHDGCGKAFTTSGHLARHQRIHTGEKNFSCPFAGCASRFSRQDNMMQHYRTHLSTKSRRNASPRSVMFVDSASAHAADSFRKGPSIYAAQVFAGSHPIQHHQQHRPFQPRVPSASGRVPLNGAAMPSPHRSTPYGLPPMHTLPGPARAAPGAMPKQSPAAAHAGAMAFY</sequence>
<dbReference type="PANTHER" id="PTHR14003">
    <property type="entry name" value="TRANSCRIPTIONAL REPRESSOR PROTEIN YY"/>
    <property type="match status" value="1"/>
</dbReference>
<evidence type="ECO:0000256" key="1">
    <source>
        <dbReference type="ARBA" id="ARBA00004123"/>
    </source>
</evidence>
<evidence type="ECO:0000256" key="7">
    <source>
        <dbReference type="ARBA" id="ARBA00023242"/>
    </source>
</evidence>
<dbReference type="FunFam" id="3.30.160.60:FF:001382">
    <property type="entry name" value="Transcriptional repressor"/>
    <property type="match status" value="1"/>
</dbReference>
<dbReference type="AlphaFoldDB" id="A0A9W8GVA0"/>
<evidence type="ECO:0000313" key="12">
    <source>
        <dbReference type="Proteomes" id="UP001140011"/>
    </source>
</evidence>
<feature type="compositionally biased region" description="Low complexity" evidence="9">
    <location>
        <begin position="1"/>
        <end position="18"/>
    </location>
</feature>
<dbReference type="Proteomes" id="UP001140011">
    <property type="component" value="Unassembled WGS sequence"/>
</dbReference>
<keyword evidence="6" id="KW-0862">Zinc</keyword>
<dbReference type="Gene3D" id="3.30.160.60">
    <property type="entry name" value="Classic Zinc Finger"/>
    <property type="match status" value="2"/>
</dbReference>
<dbReference type="InterPro" id="IPR013087">
    <property type="entry name" value="Znf_C2H2_type"/>
</dbReference>
<feature type="region of interest" description="Disordered" evidence="9">
    <location>
        <begin position="151"/>
        <end position="198"/>
    </location>
</feature>
<comment type="subcellular location">
    <subcellularLocation>
        <location evidence="1">Nucleus</location>
    </subcellularLocation>
</comment>
<protein>
    <recommendedName>
        <fullName evidence="10">C2H2-type domain-containing protein</fullName>
    </recommendedName>
</protein>
<feature type="compositionally biased region" description="Polar residues" evidence="9">
    <location>
        <begin position="157"/>
        <end position="168"/>
    </location>
</feature>
<dbReference type="Pfam" id="PF00096">
    <property type="entry name" value="zf-C2H2"/>
    <property type="match status" value="2"/>
</dbReference>
<dbReference type="OrthoDB" id="6365676at2759"/>
<keyword evidence="7" id="KW-0539">Nucleus</keyword>
<evidence type="ECO:0000313" key="11">
    <source>
        <dbReference type="EMBL" id="KAJ2751143.1"/>
    </source>
</evidence>
<evidence type="ECO:0000256" key="9">
    <source>
        <dbReference type="SAM" id="MobiDB-lite"/>
    </source>
</evidence>
<dbReference type="SMART" id="SM00355">
    <property type="entry name" value="ZnF_C2H2"/>
    <property type="match status" value="2"/>
</dbReference>
<gene>
    <name evidence="11" type="ORF">GGI19_004672</name>
</gene>
<keyword evidence="3" id="KW-0479">Metal-binding</keyword>
<dbReference type="PROSITE" id="PS00028">
    <property type="entry name" value="ZINC_FINGER_C2H2_1"/>
    <property type="match status" value="2"/>
</dbReference>
<evidence type="ECO:0000256" key="5">
    <source>
        <dbReference type="ARBA" id="ARBA00022771"/>
    </source>
</evidence>
<evidence type="ECO:0000256" key="3">
    <source>
        <dbReference type="ARBA" id="ARBA00022723"/>
    </source>
</evidence>
<keyword evidence="2" id="KW-0678">Repressor</keyword>
<name>A0A9W8GVA0_9FUNG</name>
<dbReference type="GO" id="GO:0031519">
    <property type="term" value="C:PcG protein complex"/>
    <property type="evidence" value="ECO:0007669"/>
    <property type="project" value="TreeGrafter"/>
</dbReference>
<comment type="caution">
    <text evidence="11">The sequence shown here is derived from an EMBL/GenBank/DDBJ whole genome shotgun (WGS) entry which is preliminary data.</text>
</comment>
<reference evidence="11" key="1">
    <citation type="submission" date="2022-07" db="EMBL/GenBank/DDBJ databases">
        <title>Phylogenomic reconstructions and comparative analyses of Kickxellomycotina fungi.</title>
        <authorList>
            <person name="Reynolds N.K."/>
            <person name="Stajich J.E."/>
            <person name="Barry K."/>
            <person name="Grigoriev I.V."/>
            <person name="Crous P."/>
            <person name="Smith M.E."/>
        </authorList>
    </citation>
    <scope>NUCLEOTIDE SEQUENCE</scope>
    <source>
        <strain evidence="11">BCRC 34297</strain>
    </source>
</reference>
<dbReference type="GO" id="GO:0060258">
    <property type="term" value="P:negative regulation of filamentous growth"/>
    <property type="evidence" value="ECO:0007669"/>
    <property type="project" value="UniProtKB-ARBA"/>
</dbReference>
<feature type="region of interest" description="Disordered" evidence="9">
    <location>
        <begin position="1"/>
        <end position="22"/>
    </location>
</feature>
<dbReference type="GO" id="GO:0008270">
    <property type="term" value="F:zinc ion binding"/>
    <property type="evidence" value="ECO:0007669"/>
    <property type="project" value="UniProtKB-KW"/>
</dbReference>
<evidence type="ECO:0000256" key="2">
    <source>
        <dbReference type="ARBA" id="ARBA00022491"/>
    </source>
</evidence>
<keyword evidence="5 8" id="KW-0863">Zinc-finger</keyword>
<dbReference type="GO" id="GO:0000981">
    <property type="term" value="F:DNA-binding transcription factor activity, RNA polymerase II-specific"/>
    <property type="evidence" value="ECO:0007669"/>
    <property type="project" value="TreeGrafter"/>
</dbReference>
<evidence type="ECO:0000256" key="4">
    <source>
        <dbReference type="ARBA" id="ARBA00022737"/>
    </source>
</evidence>
<feature type="domain" description="C2H2-type" evidence="10">
    <location>
        <begin position="233"/>
        <end position="262"/>
    </location>
</feature>
<dbReference type="GO" id="GO:0000978">
    <property type="term" value="F:RNA polymerase II cis-regulatory region sequence-specific DNA binding"/>
    <property type="evidence" value="ECO:0007669"/>
    <property type="project" value="TreeGrafter"/>
</dbReference>